<evidence type="ECO:0000256" key="8">
    <source>
        <dbReference type="ARBA" id="ARBA00023114"/>
    </source>
</evidence>
<keyword evidence="4" id="KW-1134">Transmembrane beta strand</keyword>
<keyword evidence="3" id="KW-0813">Transport</keyword>
<feature type="domain" description="Porin" evidence="11">
    <location>
        <begin position="1"/>
        <end position="335"/>
    </location>
</feature>
<evidence type="ECO:0000256" key="3">
    <source>
        <dbReference type="ARBA" id="ARBA00022448"/>
    </source>
</evidence>
<evidence type="ECO:0000256" key="6">
    <source>
        <dbReference type="ARBA" id="ARBA00022729"/>
    </source>
</evidence>
<dbReference type="InterPro" id="IPR050298">
    <property type="entry name" value="Gram-neg_bact_OMP"/>
</dbReference>
<reference evidence="12 13" key="1">
    <citation type="submission" date="2020-04" db="EMBL/GenBank/DDBJ databases">
        <title>Paraburkholderia sp. RP-4-7 isolated from soil.</title>
        <authorList>
            <person name="Dahal R.H."/>
        </authorList>
    </citation>
    <scope>NUCLEOTIDE SEQUENCE [LARGE SCALE GENOMIC DNA]</scope>
    <source>
        <strain evidence="12 13">RP-4-7</strain>
    </source>
</reference>
<evidence type="ECO:0000259" key="11">
    <source>
        <dbReference type="Pfam" id="PF13609"/>
    </source>
</evidence>
<evidence type="ECO:0000256" key="1">
    <source>
        <dbReference type="ARBA" id="ARBA00004571"/>
    </source>
</evidence>
<dbReference type="CDD" id="cd00342">
    <property type="entry name" value="gram_neg_porins"/>
    <property type="match status" value="1"/>
</dbReference>
<dbReference type="Pfam" id="PF13609">
    <property type="entry name" value="Porin_4"/>
    <property type="match status" value="1"/>
</dbReference>
<dbReference type="GO" id="GO:0034220">
    <property type="term" value="P:monoatomic ion transmembrane transport"/>
    <property type="evidence" value="ECO:0007669"/>
    <property type="project" value="InterPro"/>
</dbReference>
<keyword evidence="6" id="KW-0732">Signal</keyword>
<evidence type="ECO:0000256" key="10">
    <source>
        <dbReference type="ARBA" id="ARBA00023237"/>
    </source>
</evidence>
<dbReference type="InterPro" id="IPR002299">
    <property type="entry name" value="Porin_Neis"/>
</dbReference>
<dbReference type="GO" id="GO:0046930">
    <property type="term" value="C:pore complex"/>
    <property type="evidence" value="ECO:0007669"/>
    <property type="project" value="UniProtKB-KW"/>
</dbReference>
<accession>A0A848INM2</accession>
<dbReference type="PANTHER" id="PTHR34501">
    <property type="entry name" value="PROTEIN YDDL-RELATED"/>
    <property type="match status" value="1"/>
</dbReference>
<dbReference type="PANTHER" id="PTHR34501:SF9">
    <property type="entry name" value="MAJOR OUTER MEMBRANE PROTEIN P.IA"/>
    <property type="match status" value="1"/>
</dbReference>
<dbReference type="InterPro" id="IPR001702">
    <property type="entry name" value="Porin_Gram-ve"/>
</dbReference>
<organism evidence="12 13">
    <name type="scientific">Paraburkholderia polaris</name>
    <dbReference type="NCBI Taxonomy" id="2728848"/>
    <lineage>
        <taxon>Bacteria</taxon>
        <taxon>Pseudomonadati</taxon>
        <taxon>Pseudomonadota</taxon>
        <taxon>Betaproteobacteria</taxon>
        <taxon>Burkholderiales</taxon>
        <taxon>Burkholderiaceae</taxon>
        <taxon>Paraburkholderia</taxon>
    </lineage>
</organism>
<dbReference type="InterPro" id="IPR033900">
    <property type="entry name" value="Gram_neg_porin_domain"/>
</dbReference>
<proteinExistence type="predicted"/>
<evidence type="ECO:0000256" key="5">
    <source>
        <dbReference type="ARBA" id="ARBA00022692"/>
    </source>
</evidence>
<evidence type="ECO:0000256" key="9">
    <source>
        <dbReference type="ARBA" id="ARBA00023136"/>
    </source>
</evidence>
<dbReference type="Proteomes" id="UP000544134">
    <property type="component" value="Unassembled WGS sequence"/>
</dbReference>
<dbReference type="InterPro" id="IPR023614">
    <property type="entry name" value="Porin_dom_sf"/>
</dbReference>
<comment type="subunit">
    <text evidence="2">Homotrimer.</text>
</comment>
<keyword evidence="10" id="KW-0998">Cell outer membrane</keyword>
<keyword evidence="7" id="KW-0406">Ion transport</keyword>
<dbReference type="AlphaFoldDB" id="A0A848INM2"/>
<keyword evidence="13" id="KW-1185">Reference proteome</keyword>
<dbReference type="Gene3D" id="2.40.160.10">
    <property type="entry name" value="Porin"/>
    <property type="match status" value="1"/>
</dbReference>
<comment type="caution">
    <text evidence="12">The sequence shown here is derived from an EMBL/GenBank/DDBJ whole genome shotgun (WGS) entry which is preliminary data.</text>
</comment>
<dbReference type="GO" id="GO:0009279">
    <property type="term" value="C:cell outer membrane"/>
    <property type="evidence" value="ECO:0007669"/>
    <property type="project" value="UniProtKB-SubCell"/>
</dbReference>
<gene>
    <name evidence="12" type="ORF">HHL24_39230</name>
</gene>
<evidence type="ECO:0000256" key="7">
    <source>
        <dbReference type="ARBA" id="ARBA00023065"/>
    </source>
</evidence>
<keyword evidence="9" id="KW-0472">Membrane</keyword>
<protein>
    <submittedName>
        <fullName evidence="12">Porin</fullName>
    </submittedName>
</protein>
<comment type="subcellular location">
    <subcellularLocation>
        <location evidence="1">Cell outer membrane</location>
        <topology evidence="1">Multi-pass membrane protein</topology>
    </subcellularLocation>
</comment>
<evidence type="ECO:0000256" key="2">
    <source>
        <dbReference type="ARBA" id="ARBA00011233"/>
    </source>
</evidence>
<evidence type="ECO:0000313" key="13">
    <source>
        <dbReference type="Proteomes" id="UP000544134"/>
    </source>
</evidence>
<keyword evidence="8" id="KW-0626">Porin</keyword>
<keyword evidence="5" id="KW-0812">Transmembrane</keyword>
<evidence type="ECO:0000256" key="4">
    <source>
        <dbReference type="ARBA" id="ARBA00022452"/>
    </source>
</evidence>
<dbReference type="PRINTS" id="PR00184">
    <property type="entry name" value="NEISSPPORIN"/>
</dbReference>
<dbReference type="GO" id="GO:0015288">
    <property type="term" value="F:porin activity"/>
    <property type="evidence" value="ECO:0007669"/>
    <property type="project" value="UniProtKB-KW"/>
</dbReference>
<evidence type="ECO:0000313" key="12">
    <source>
        <dbReference type="EMBL" id="NMM03892.1"/>
    </source>
</evidence>
<name>A0A848INM2_9BURK</name>
<dbReference type="EMBL" id="JABBGJ010000064">
    <property type="protein sequence ID" value="NMM03892.1"/>
    <property type="molecule type" value="Genomic_DNA"/>
</dbReference>
<dbReference type="SUPFAM" id="SSF56935">
    <property type="entry name" value="Porins"/>
    <property type="match status" value="1"/>
</dbReference>
<dbReference type="PRINTS" id="PR00182">
    <property type="entry name" value="ECOLNEIPORIN"/>
</dbReference>
<sequence>MAHAQNSVTLYGILDEGIDFNSNAGGHRQYYMVGSVVSGNRFGFRGTEDLGGGLRAIFTLENGFDINSGALGQGGLLFGRQAFVGLASDRYGTITLGRQYDSSIDYVSPLAANQWGGYIVASPADMENFTAGRHTNNSIKYASPQLAGLTFGGLYSLGGVAGDVTQNQLYSIGAAYSYGSWNVGAAYLNSRNPNASYYATSTAGATAATNNFPSPVNRGYASAHTMQLADVAVSYTLGSATFSALYSNVQFKGLSGATSVLNPAGLSGTGTFNNVALNFRYQLAPSLLLATQYERLHGGSVKGTSGATYNQFDFGADYFLSKRTDFYLIAVYQQASGTQSDGKPAVAAINVITPSSTNRQATVRLAMRHRF</sequence>